<dbReference type="CDD" id="cd03443">
    <property type="entry name" value="PaaI_thioesterase"/>
    <property type="match status" value="1"/>
</dbReference>
<feature type="domain" description="Thioesterase" evidence="1">
    <location>
        <begin position="99"/>
        <end position="179"/>
    </location>
</feature>
<sequence length="194" mass="22067">MDLDHDNRAFFEAIPGFDKLLQDESFVTIPTISRQEKTPSTEDTLLWRTLMTPRTFAKSLSQYRQPQSRSDLSVRSTAVAEELRIFYQLGTDLNGFPDTLHGGIVATLLDDCMGLLLVLRRSESREKVDMGCVTAYLNTKFLRPTRTPGPVVVHARLIENKEDRKFKLQAEIRDPQNQVLAAGESLFIKLRAKI</sequence>
<evidence type="ECO:0000313" key="2">
    <source>
        <dbReference type="EMBL" id="KAJ5232521.1"/>
    </source>
</evidence>
<organism evidence="2 3">
    <name type="scientific">Penicillium chermesinum</name>
    <dbReference type="NCBI Taxonomy" id="63820"/>
    <lineage>
        <taxon>Eukaryota</taxon>
        <taxon>Fungi</taxon>
        <taxon>Dikarya</taxon>
        <taxon>Ascomycota</taxon>
        <taxon>Pezizomycotina</taxon>
        <taxon>Eurotiomycetes</taxon>
        <taxon>Eurotiomycetidae</taxon>
        <taxon>Eurotiales</taxon>
        <taxon>Aspergillaceae</taxon>
        <taxon>Penicillium</taxon>
    </lineage>
</organism>
<dbReference type="AlphaFoldDB" id="A0A9W9TN09"/>
<dbReference type="GeneID" id="83202077"/>
<reference evidence="2" key="2">
    <citation type="journal article" date="2023" name="IMA Fungus">
        <title>Comparative genomic study of the Penicillium genus elucidates a diverse pangenome and 15 lateral gene transfer events.</title>
        <authorList>
            <person name="Petersen C."/>
            <person name="Sorensen T."/>
            <person name="Nielsen M.R."/>
            <person name="Sondergaard T.E."/>
            <person name="Sorensen J.L."/>
            <person name="Fitzpatrick D.A."/>
            <person name="Frisvad J.C."/>
            <person name="Nielsen K.L."/>
        </authorList>
    </citation>
    <scope>NUCLEOTIDE SEQUENCE</scope>
    <source>
        <strain evidence="2">IBT 19713</strain>
    </source>
</reference>
<evidence type="ECO:0000313" key="3">
    <source>
        <dbReference type="Proteomes" id="UP001150941"/>
    </source>
</evidence>
<dbReference type="Gene3D" id="3.10.129.10">
    <property type="entry name" value="Hotdog Thioesterase"/>
    <property type="match status" value="1"/>
</dbReference>
<protein>
    <recommendedName>
        <fullName evidence="1">Thioesterase domain-containing protein</fullName>
    </recommendedName>
</protein>
<keyword evidence="3" id="KW-1185">Reference proteome</keyword>
<dbReference type="InterPro" id="IPR006683">
    <property type="entry name" value="Thioestr_dom"/>
</dbReference>
<accession>A0A9W9TN09</accession>
<dbReference type="Proteomes" id="UP001150941">
    <property type="component" value="Unassembled WGS sequence"/>
</dbReference>
<dbReference type="OrthoDB" id="506431at2759"/>
<dbReference type="InterPro" id="IPR029069">
    <property type="entry name" value="HotDog_dom_sf"/>
</dbReference>
<dbReference type="PANTHER" id="PTHR47260">
    <property type="entry name" value="UPF0644 PROTEIN PB2B4.06"/>
    <property type="match status" value="1"/>
</dbReference>
<reference evidence="2" key="1">
    <citation type="submission" date="2022-11" db="EMBL/GenBank/DDBJ databases">
        <authorList>
            <person name="Petersen C."/>
        </authorList>
    </citation>
    <scope>NUCLEOTIDE SEQUENCE</scope>
    <source>
        <strain evidence="2">IBT 19713</strain>
    </source>
</reference>
<proteinExistence type="predicted"/>
<name>A0A9W9TN09_9EURO</name>
<dbReference type="EMBL" id="JAPQKS010000004">
    <property type="protein sequence ID" value="KAJ5232521.1"/>
    <property type="molecule type" value="Genomic_DNA"/>
</dbReference>
<dbReference type="Pfam" id="PF03061">
    <property type="entry name" value="4HBT"/>
    <property type="match status" value="1"/>
</dbReference>
<dbReference type="RefSeq" id="XP_058330514.1">
    <property type="nucleotide sequence ID" value="XM_058474774.1"/>
</dbReference>
<comment type="caution">
    <text evidence="2">The sequence shown here is derived from an EMBL/GenBank/DDBJ whole genome shotgun (WGS) entry which is preliminary data.</text>
</comment>
<dbReference type="SUPFAM" id="SSF54637">
    <property type="entry name" value="Thioesterase/thiol ester dehydrase-isomerase"/>
    <property type="match status" value="1"/>
</dbReference>
<dbReference type="InterPro" id="IPR052061">
    <property type="entry name" value="PTE-AB_protein"/>
</dbReference>
<dbReference type="PANTHER" id="PTHR47260:SF1">
    <property type="entry name" value="UPF0644 PROTEIN PB2B4.06"/>
    <property type="match status" value="1"/>
</dbReference>
<evidence type="ECO:0000259" key="1">
    <source>
        <dbReference type="Pfam" id="PF03061"/>
    </source>
</evidence>
<gene>
    <name evidence="2" type="ORF">N7468_005477</name>
</gene>